<dbReference type="NCBIfam" id="TIGR02243">
    <property type="entry name" value="putative baseplate assembly protein"/>
    <property type="match status" value="1"/>
</dbReference>
<name>A0A369UNA5_9GAMM</name>
<dbReference type="Pfam" id="PF04865">
    <property type="entry name" value="Baseplate_J"/>
    <property type="match status" value="1"/>
</dbReference>
<comment type="caution">
    <text evidence="2">The sequence shown here is derived from an EMBL/GenBank/DDBJ whole genome shotgun (WGS) entry which is preliminary data.</text>
</comment>
<organism evidence="2 3">
    <name type="scientific">Dyella tabacisoli</name>
    <dbReference type="NCBI Taxonomy" id="2282381"/>
    <lineage>
        <taxon>Bacteria</taxon>
        <taxon>Pseudomonadati</taxon>
        <taxon>Pseudomonadota</taxon>
        <taxon>Gammaproteobacteria</taxon>
        <taxon>Lysobacterales</taxon>
        <taxon>Rhodanobacteraceae</taxon>
        <taxon>Dyella</taxon>
    </lineage>
</organism>
<dbReference type="InterPro" id="IPR006949">
    <property type="entry name" value="Barrel_Baseplate_J-like"/>
</dbReference>
<dbReference type="EMBL" id="QQAH01000007">
    <property type="protein sequence ID" value="RDD82116.1"/>
    <property type="molecule type" value="Genomic_DNA"/>
</dbReference>
<reference evidence="2 3" key="1">
    <citation type="submission" date="2018-07" db="EMBL/GenBank/DDBJ databases">
        <title>Dyella tabacisoli L4-6T, whole genome shotgun sequence.</title>
        <authorList>
            <person name="Zhou X.-K."/>
            <person name="Li W.-J."/>
            <person name="Duan Y.-Q."/>
        </authorList>
    </citation>
    <scope>NUCLEOTIDE SEQUENCE [LARGE SCALE GENOMIC DNA]</scope>
    <source>
        <strain evidence="2 3">L4-6</strain>
    </source>
</reference>
<keyword evidence="3" id="KW-1185">Reference proteome</keyword>
<evidence type="ECO:0000259" key="1">
    <source>
        <dbReference type="Pfam" id="PF04865"/>
    </source>
</evidence>
<dbReference type="InterPro" id="IPR011749">
    <property type="entry name" value="CHP02243"/>
</dbReference>
<proteinExistence type="predicted"/>
<evidence type="ECO:0000313" key="3">
    <source>
        <dbReference type="Proteomes" id="UP000253782"/>
    </source>
</evidence>
<dbReference type="AlphaFoldDB" id="A0A369UNA5"/>
<dbReference type="Proteomes" id="UP000253782">
    <property type="component" value="Unassembled WGS sequence"/>
</dbReference>
<feature type="domain" description="Baseplate protein J-like barrel" evidence="1">
    <location>
        <begin position="653"/>
        <end position="700"/>
    </location>
</feature>
<evidence type="ECO:0000313" key="2">
    <source>
        <dbReference type="EMBL" id="RDD82116.1"/>
    </source>
</evidence>
<dbReference type="RefSeq" id="WP_114845073.1">
    <property type="nucleotide sequence ID" value="NZ_JBHSPE010000008.1"/>
</dbReference>
<sequence length="915" mass="96744">MSAQTNIGCGACAGVTASTPSGIDNRPGLPTISVRVGNYTTFLRSMLAGLSDTNRPALAPLTARTSDDFSIAVLDAFAVVADIHTFYQQQFAQESYLRTATERRSILELARLIGYELSPGVAAHTSLAFGMETTAGTPTTLKLPSGTLVQSTPGPGQQAQAYESIEGIIAQRAFSALTPRLTQTAIPKYGDLDIWLQGTSLNLKPGDPLVLIGSEKITHNDADDWDFRRIAAVEVNAARGFTHVTLEIALALDTATIPSVPPQVFVLRRQASLFGYNAQKWLALPIAQRVGEWNPKTYKVDDGVYSTRQNSWTDAPLAVGQPYIYLDAVYPQITNGGWIVLADAGYNIKPPAQLYHVTSTADTNQADYGLTGRVTRVGIAGIDMQWFSPSTAAVYAQSEFIALAERPLMEPLDTGSIQLSSRITGLTAGQSIIVAGKRARVLVPPGVTVTLTALDFSGECDVNSGEQLWVLSLGLKAPNGKRIYTLQTLDGFSGTVFTDDTQLLWTPPTADDPVLADLTTVADTHDSPELLYTTIDFATALTHAFDLNSVIVYANVAMATAGKTVQELLGSGDASASFQSFTLKQPPLTYVAAATPSGVASTLQVFCNDLAWTQVDTLYGQGPRAQVFTTRHDENGNTTVLFGDGVTYGARLPTGSLNIRAVYRTGIGNAGNVDAGQINVLLSRPLGLKSVTNPLPAIDGADPEPQEQARANAPLSVSTLGRAVSIKDYENFALGFAGIAKALATWTWDGTTRGVVLTLAGIDGAPVPANGQLAGNLAKALADFGDATVPVNLQTYAPVTFQLGINILINPLWPSDAATLTALQASVTQALRAAFGFQARYFGQWVSLSEVLEVAQTVDGVQAVQITQLYRSDDPYAGLNQILVAAAAPSGGQGAAPAELLTLDPGPLVTMGVMS</sequence>
<accession>A0A369UNA5</accession>
<protein>
    <submittedName>
        <fullName evidence="2">Putative baseplate assembly protein</fullName>
    </submittedName>
</protein>
<gene>
    <name evidence="2" type="ORF">DVJ77_08630</name>
</gene>
<dbReference type="OrthoDB" id="266253at2"/>